<feature type="non-terminal residue" evidence="9">
    <location>
        <position position="1"/>
    </location>
</feature>
<dbReference type="InterPro" id="IPR002300">
    <property type="entry name" value="aa-tRNA-synth_Ia"/>
</dbReference>
<dbReference type="AlphaFoldDB" id="A0A0K9PAH0"/>
<keyword evidence="2 9" id="KW-0436">Ligase</keyword>
<dbReference type="SUPFAM" id="SSF52374">
    <property type="entry name" value="Nucleotidylyl transferase"/>
    <property type="match status" value="1"/>
</dbReference>
<evidence type="ECO:0000256" key="2">
    <source>
        <dbReference type="ARBA" id="ARBA00022598"/>
    </source>
</evidence>
<evidence type="ECO:0000256" key="7">
    <source>
        <dbReference type="ARBA" id="ARBA00029936"/>
    </source>
</evidence>
<accession>A0A0K9PAH0</accession>
<keyword evidence="5" id="KW-0648">Protein biosynthesis</keyword>
<evidence type="ECO:0000256" key="1">
    <source>
        <dbReference type="ARBA" id="ARBA00013169"/>
    </source>
</evidence>
<dbReference type="OrthoDB" id="629407at2759"/>
<evidence type="ECO:0000313" key="10">
    <source>
        <dbReference type="Proteomes" id="UP000036987"/>
    </source>
</evidence>
<keyword evidence="4" id="KW-0067">ATP-binding</keyword>
<dbReference type="EC" id="6.1.1.9" evidence="1"/>
<dbReference type="GO" id="GO:0005524">
    <property type="term" value="F:ATP binding"/>
    <property type="evidence" value="ECO:0007669"/>
    <property type="project" value="UniProtKB-KW"/>
</dbReference>
<dbReference type="InterPro" id="IPR002303">
    <property type="entry name" value="Valyl-tRNA_ligase"/>
</dbReference>
<dbReference type="Proteomes" id="UP000036987">
    <property type="component" value="Unassembled WGS sequence"/>
</dbReference>
<dbReference type="InterPro" id="IPR014729">
    <property type="entry name" value="Rossmann-like_a/b/a_fold"/>
</dbReference>
<protein>
    <recommendedName>
        <fullName evidence="1">valine--tRNA ligase</fullName>
        <ecNumber evidence="1">6.1.1.9</ecNumber>
    </recommendedName>
    <alternativeName>
        <fullName evidence="7">Valyl-tRNA synthetase</fullName>
    </alternativeName>
</protein>
<dbReference type="Gene3D" id="3.40.50.620">
    <property type="entry name" value="HUPs"/>
    <property type="match status" value="1"/>
</dbReference>
<sequence>AVIEAFIRLHEKGLIYQGSYMVNWSPKLQTAVSDLEVEYIEESGYLYHIKYRIAGGSSTDYLTIATTRPETLFGDTAIAVNPYDDRYSKYIGRQVIVPQTFGRHIPIISDKHVDKDFGTGVLKISPGHDHNDYLLARKLGLPILNVMNKDGTLNDVAGLYSGMDRFEARKKLWAELMETGLAVKMEPHTLRVPRSQRGGEVIEPLVSKQWFVTMEPLAEKALEAVDNGGLTILPERFEKVCPKHKNSSFRYLNAFFVASDFF</sequence>
<gene>
    <name evidence="9" type="ORF">ZOSMA_334G00120</name>
</gene>
<reference evidence="10" key="1">
    <citation type="journal article" date="2016" name="Nature">
        <title>The genome of the seagrass Zostera marina reveals angiosperm adaptation to the sea.</title>
        <authorList>
            <person name="Olsen J.L."/>
            <person name="Rouze P."/>
            <person name="Verhelst B."/>
            <person name="Lin Y.-C."/>
            <person name="Bayer T."/>
            <person name="Collen J."/>
            <person name="Dattolo E."/>
            <person name="De Paoli E."/>
            <person name="Dittami S."/>
            <person name="Maumus F."/>
            <person name="Michel G."/>
            <person name="Kersting A."/>
            <person name="Lauritano C."/>
            <person name="Lohaus R."/>
            <person name="Toepel M."/>
            <person name="Tonon T."/>
            <person name="Vanneste K."/>
            <person name="Amirebrahimi M."/>
            <person name="Brakel J."/>
            <person name="Bostroem C."/>
            <person name="Chovatia M."/>
            <person name="Grimwood J."/>
            <person name="Jenkins J.W."/>
            <person name="Jueterbock A."/>
            <person name="Mraz A."/>
            <person name="Stam W.T."/>
            <person name="Tice H."/>
            <person name="Bornberg-Bauer E."/>
            <person name="Green P.J."/>
            <person name="Pearson G.A."/>
            <person name="Procaccini G."/>
            <person name="Duarte C.M."/>
            <person name="Schmutz J."/>
            <person name="Reusch T.B.H."/>
            <person name="Van de Peer Y."/>
        </authorList>
    </citation>
    <scope>NUCLEOTIDE SEQUENCE [LARGE SCALE GENOMIC DNA]</scope>
    <source>
        <strain evidence="10">cv. Finnish</strain>
    </source>
</reference>
<dbReference type="STRING" id="29655.A0A0K9PAH0"/>
<dbReference type="PRINTS" id="PR00986">
    <property type="entry name" value="TRNASYNTHVAL"/>
</dbReference>
<keyword evidence="3" id="KW-0547">Nucleotide-binding</keyword>
<dbReference type="Pfam" id="PF00133">
    <property type="entry name" value="tRNA-synt_1"/>
    <property type="match status" value="1"/>
</dbReference>
<proteinExistence type="predicted"/>
<evidence type="ECO:0000256" key="6">
    <source>
        <dbReference type="ARBA" id="ARBA00023146"/>
    </source>
</evidence>
<dbReference type="PANTHER" id="PTHR11946">
    <property type="entry name" value="VALYL-TRNA SYNTHETASES"/>
    <property type="match status" value="1"/>
</dbReference>
<dbReference type="GO" id="GO:0002161">
    <property type="term" value="F:aminoacyl-tRNA deacylase activity"/>
    <property type="evidence" value="ECO:0007669"/>
    <property type="project" value="InterPro"/>
</dbReference>
<comment type="caution">
    <text evidence="9">The sequence shown here is derived from an EMBL/GenBank/DDBJ whole genome shotgun (WGS) entry which is preliminary data.</text>
</comment>
<keyword evidence="10" id="KW-1185">Reference proteome</keyword>
<dbReference type="GO" id="GO:0006438">
    <property type="term" value="P:valyl-tRNA aminoacylation"/>
    <property type="evidence" value="ECO:0007669"/>
    <property type="project" value="InterPro"/>
</dbReference>
<dbReference type="GO" id="GO:0004832">
    <property type="term" value="F:valine-tRNA ligase activity"/>
    <property type="evidence" value="ECO:0007669"/>
    <property type="project" value="UniProtKB-EC"/>
</dbReference>
<evidence type="ECO:0000256" key="4">
    <source>
        <dbReference type="ARBA" id="ARBA00022840"/>
    </source>
</evidence>
<evidence type="ECO:0000256" key="3">
    <source>
        <dbReference type="ARBA" id="ARBA00022741"/>
    </source>
</evidence>
<evidence type="ECO:0000313" key="9">
    <source>
        <dbReference type="EMBL" id="KMZ65165.1"/>
    </source>
</evidence>
<organism evidence="9 10">
    <name type="scientific">Zostera marina</name>
    <name type="common">Eelgrass</name>
    <dbReference type="NCBI Taxonomy" id="29655"/>
    <lineage>
        <taxon>Eukaryota</taxon>
        <taxon>Viridiplantae</taxon>
        <taxon>Streptophyta</taxon>
        <taxon>Embryophyta</taxon>
        <taxon>Tracheophyta</taxon>
        <taxon>Spermatophyta</taxon>
        <taxon>Magnoliopsida</taxon>
        <taxon>Liliopsida</taxon>
        <taxon>Zosteraceae</taxon>
        <taxon>Zostera</taxon>
    </lineage>
</organism>
<name>A0A0K9PAH0_ZOSMR</name>
<dbReference type="PANTHER" id="PTHR11946:SF93">
    <property type="entry name" value="VALINE--TRNA LIGASE, CHLOROPLASTIC_MITOCHONDRIAL 2"/>
    <property type="match status" value="1"/>
</dbReference>
<dbReference type="SUPFAM" id="SSF50677">
    <property type="entry name" value="ValRS/IleRS/LeuRS editing domain"/>
    <property type="match status" value="1"/>
</dbReference>
<dbReference type="EMBL" id="LFYR01001068">
    <property type="protein sequence ID" value="KMZ65165.1"/>
    <property type="molecule type" value="Genomic_DNA"/>
</dbReference>
<dbReference type="InterPro" id="IPR009008">
    <property type="entry name" value="Val/Leu/Ile-tRNA-synth_edit"/>
</dbReference>
<keyword evidence="6" id="KW-0030">Aminoacyl-tRNA synthetase</keyword>
<feature type="domain" description="Aminoacyl-tRNA synthetase class Ia" evidence="8">
    <location>
        <begin position="1"/>
        <end position="239"/>
    </location>
</feature>
<dbReference type="Gene3D" id="3.90.740.10">
    <property type="entry name" value="Valyl/Leucyl/Isoleucyl-tRNA synthetase, editing domain"/>
    <property type="match status" value="2"/>
</dbReference>
<evidence type="ECO:0000256" key="5">
    <source>
        <dbReference type="ARBA" id="ARBA00022917"/>
    </source>
</evidence>
<evidence type="ECO:0000259" key="8">
    <source>
        <dbReference type="Pfam" id="PF00133"/>
    </source>
</evidence>